<feature type="short sequence motif" description="TonB C-terminal box" evidence="10">
    <location>
        <begin position="721"/>
        <end position="738"/>
    </location>
</feature>
<keyword evidence="4 9" id="KW-0812">Transmembrane</keyword>
<dbReference type="Gene3D" id="2.170.130.10">
    <property type="entry name" value="TonB-dependent receptor, plug domain"/>
    <property type="match status" value="1"/>
</dbReference>
<dbReference type="InterPro" id="IPR039426">
    <property type="entry name" value="TonB-dep_rcpt-like"/>
</dbReference>
<evidence type="ECO:0000256" key="5">
    <source>
        <dbReference type="ARBA" id="ARBA00022729"/>
    </source>
</evidence>
<evidence type="ECO:0000256" key="4">
    <source>
        <dbReference type="ARBA" id="ARBA00022692"/>
    </source>
</evidence>
<dbReference type="InterPro" id="IPR010917">
    <property type="entry name" value="TonB_rcpt_CS"/>
</dbReference>
<dbReference type="PROSITE" id="PS01156">
    <property type="entry name" value="TONB_DEPENDENT_REC_2"/>
    <property type="match status" value="1"/>
</dbReference>
<evidence type="ECO:0000313" key="14">
    <source>
        <dbReference type="Proteomes" id="UP001138757"/>
    </source>
</evidence>
<comment type="similarity">
    <text evidence="9">Belongs to the TonB-dependent receptor family.</text>
</comment>
<name>A0A9X1DFA0_9SPHN</name>
<evidence type="ECO:0000256" key="10">
    <source>
        <dbReference type="PROSITE-ProRule" id="PRU10144"/>
    </source>
</evidence>
<comment type="subcellular location">
    <subcellularLocation>
        <location evidence="1 9">Cell outer membrane</location>
        <topology evidence="1 9">Multi-pass membrane protein</topology>
    </subcellularLocation>
</comment>
<dbReference type="PROSITE" id="PS52016">
    <property type="entry name" value="TONB_DEPENDENT_REC_3"/>
    <property type="match status" value="1"/>
</dbReference>
<evidence type="ECO:0000256" key="11">
    <source>
        <dbReference type="SAM" id="SignalP"/>
    </source>
</evidence>
<dbReference type="AlphaFoldDB" id="A0A9X1DFA0"/>
<dbReference type="InterPro" id="IPR012910">
    <property type="entry name" value="Plug_dom"/>
</dbReference>
<dbReference type="PANTHER" id="PTHR30069:SF29">
    <property type="entry name" value="HEMOGLOBIN AND HEMOGLOBIN-HAPTOGLOBIN-BINDING PROTEIN 1-RELATED"/>
    <property type="match status" value="1"/>
</dbReference>
<dbReference type="Proteomes" id="UP001138757">
    <property type="component" value="Unassembled WGS sequence"/>
</dbReference>
<evidence type="ECO:0000256" key="7">
    <source>
        <dbReference type="ARBA" id="ARBA00023136"/>
    </source>
</evidence>
<sequence length="738" mass="81375">MPVRRRTIPGGRTVTKRSYHPLAHVLAVLSVAATWSGGAAHAADVSEAADAAEGGATDRDAIIVTGQRVEVSRTADEAVQFGNYVQIVGAQEIEASGASNFAELAQFLIKGANVGYSPDEGEYTIRLDGGGDRDTLVVLDGVPLYDRGPALEEIWGTTTIDPHMIEHVEVFRGGNSLFFGSNGGIGVVSIVTKRPDGKNGVELGASYGSFNSRELWGDARGTLDKEGRLSVMVYGSVQNTDGPRIFNPADFVDNVKIAGGVQPYPLNRNNVGVKLLYAPTEATELRLNGQYTQIEFQDAFPDNETYSPNRVRYPIIDGSLAHRWSDKLLTEFSAYWSNPKLNNTETYAEICRQVAGCINPDNGKAVAFGVATGRSIAYDYKGFGAASKVSGFMEYGLNFRNTLTLADIGEAVLGIQRVGYRNDSDPVFKISNKWNNTTGVYLDLRPKLPFSPNTNISLAGRLDFSKAFDSKFIWKFGIRQPIGDFYVRANGGTSYSLPKTNELFMQTVTQVGNPDLKPESTKTFNAAAGFAKLLGDVNVSAELGWFHTDISQRIQSTSGLTPNTYFNNTALTQIRGLTADFSLSIGKQWSFTSSFTRQKAHLKGSDLQINETPEYMIQGTAAWNSPDQRFHISLFPRYQGPEYSTGGPNNKFRHNFGNYFVMNGSIAFWAGEERQHRFQLRVVNIFDKLYAERYGYGNMRFSQAAVQGKLKTTDDAYYYGYPFEGKPRSVFFSYQTNF</sequence>
<evidence type="ECO:0000256" key="2">
    <source>
        <dbReference type="ARBA" id="ARBA00022448"/>
    </source>
</evidence>
<keyword evidence="13" id="KW-0675">Receptor</keyword>
<evidence type="ECO:0000256" key="9">
    <source>
        <dbReference type="PROSITE-ProRule" id="PRU01360"/>
    </source>
</evidence>
<evidence type="ECO:0000313" key="13">
    <source>
        <dbReference type="EMBL" id="MBT2188783.1"/>
    </source>
</evidence>
<keyword evidence="7 9" id="KW-0472">Membrane</keyword>
<keyword evidence="5 11" id="KW-0732">Signal</keyword>
<organism evidence="13 14">
    <name type="scientific">Sphingobium nicotianae</name>
    <dbReference type="NCBI Taxonomy" id="2782607"/>
    <lineage>
        <taxon>Bacteria</taxon>
        <taxon>Pseudomonadati</taxon>
        <taxon>Pseudomonadota</taxon>
        <taxon>Alphaproteobacteria</taxon>
        <taxon>Sphingomonadales</taxon>
        <taxon>Sphingomonadaceae</taxon>
        <taxon>Sphingobium</taxon>
    </lineage>
</organism>
<feature type="signal peptide" evidence="11">
    <location>
        <begin position="1"/>
        <end position="42"/>
    </location>
</feature>
<proteinExistence type="inferred from homology"/>
<dbReference type="InterPro" id="IPR036942">
    <property type="entry name" value="Beta-barrel_TonB_sf"/>
</dbReference>
<dbReference type="Pfam" id="PF07715">
    <property type="entry name" value="Plug"/>
    <property type="match status" value="1"/>
</dbReference>
<keyword evidence="6" id="KW-0798">TonB box</keyword>
<evidence type="ECO:0000256" key="1">
    <source>
        <dbReference type="ARBA" id="ARBA00004571"/>
    </source>
</evidence>
<evidence type="ECO:0000259" key="12">
    <source>
        <dbReference type="Pfam" id="PF07715"/>
    </source>
</evidence>
<dbReference type="Gene3D" id="2.40.170.20">
    <property type="entry name" value="TonB-dependent receptor, beta-barrel domain"/>
    <property type="match status" value="1"/>
</dbReference>
<keyword evidence="8 9" id="KW-0998">Cell outer membrane</keyword>
<feature type="domain" description="TonB-dependent receptor plug" evidence="12">
    <location>
        <begin position="85"/>
        <end position="187"/>
    </location>
</feature>
<dbReference type="PANTHER" id="PTHR30069">
    <property type="entry name" value="TONB-DEPENDENT OUTER MEMBRANE RECEPTOR"/>
    <property type="match status" value="1"/>
</dbReference>
<dbReference type="GO" id="GO:0015344">
    <property type="term" value="F:siderophore uptake transmembrane transporter activity"/>
    <property type="evidence" value="ECO:0007669"/>
    <property type="project" value="TreeGrafter"/>
</dbReference>
<gene>
    <name evidence="13" type="ORF">KK488_17660</name>
</gene>
<accession>A0A9X1DFA0</accession>
<evidence type="ECO:0000256" key="6">
    <source>
        <dbReference type="ARBA" id="ARBA00023077"/>
    </source>
</evidence>
<comment type="caution">
    <text evidence="13">The sequence shown here is derived from an EMBL/GenBank/DDBJ whole genome shotgun (WGS) entry which is preliminary data.</text>
</comment>
<dbReference type="SUPFAM" id="SSF56935">
    <property type="entry name" value="Porins"/>
    <property type="match status" value="1"/>
</dbReference>
<dbReference type="GO" id="GO:0009279">
    <property type="term" value="C:cell outer membrane"/>
    <property type="evidence" value="ECO:0007669"/>
    <property type="project" value="UniProtKB-SubCell"/>
</dbReference>
<feature type="chain" id="PRO_5040892914" evidence="11">
    <location>
        <begin position="43"/>
        <end position="738"/>
    </location>
</feature>
<evidence type="ECO:0000256" key="3">
    <source>
        <dbReference type="ARBA" id="ARBA00022452"/>
    </source>
</evidence>
<protein>
    <submittedName>
        <fullName evidence="13">TonB-dependent receptor plug domain-containing protein</fullName>
    </submittedName>
</protein>
<reference evidence="13" key="1">
    <citation type="submission" date="2021-05" db="EMBL/GenBank/DDBJ databases">
        <title>Genome of Sphingobium sp. strain.</title>
        <authorList>
            <person name="Fan R."/>
        </authorList>
    </citation>
    <scope>NUCLEOTIDE SEQUENCE</scope>
    <source>
        <strain evidence="13">H33</strain>
    </source>
</reference>
<dbReference type="GO" id="GO:0044718">
    <property type="term" value="P:siderophore transmembrane transport"/>
    <property type="evidence" value="ECO:0007669"/>
    <property type="project" value="TreeGrafter"/>
</dbReference>
<dbReference type="InterPro" id="IPR037066">
    <property type="entry name" value="Plug_dom_sf"/>
</dbReference>
<keyword evidence="3 9" id="KW-1134">Transmembrane beta strand</keyword>
<evidence type="ECO:0000256" key="8">
    <source>
        <dbReference type="ARBA" id="ARBA00023237"/>
    </source>
</evidence>
<keyword evidence="2 9" id="KW-0813">Transport</keyword>
<dbReference type="EMBL" id="JAHGAW010000012">
    <property type="protein sequence ID" value="MBT2188783.1"/>
    <property type="molecule type" value="Genomic_DNA"/>
</dbReference>
<keyword evidence="14" id="KW-1185">Reference proteome</keyword>